<dbReference type="PANTHER" id="PTHR30468">
    <property type="entry name" value="ALPHA-KETOGLUTARATE-DEPENDENT SULFONATE DIOXYGENASE"/>
    <property type="match status" value="1"/>
</dbReference>
<dbReference type="Pfam" id="PF02668">
    <property type="entry name" value="TauD"/>
    <property type="match status" value="1"/>
</dbReference>
<comment type="cofactor">
    <cofactor evidence="1">
        <name>Fe(2+)</name>
        <dbReference type="ChEBI" id="CHEBI:29033"/>
    </cofactor>
</comment>
<evidence type="ECO:0000256" key="1">
    <source>
        <dbReference type="ARBA" id="ARBA00001954"/>
    </source>
</evidence>
<dbReference type="InterPro" id="IPR003819">
    <property type="entry name" value="TauD/TfdA-like"/>
</dbReference>
<keyword evidence="4 9" id="KW-0223">Dioxygenase</keyword>
<keyword evidence="10" id="KW-1185">Reference proteome</keyword>
<dbReference type="GO" id="GO:0005737">
    <property type="term" value="C:cytoplasm"/>
    <property type="evidence" value="ECO:0007669"/>
    <property type="project" value="TreeGrafter"/>
</dbReference>
<organism evidence="9 10">
    <name type="scientific">Aspergillus coremiiformis</name>
    <dbReference type="NCBI Taxonomy" id="138285"/>
    <lineage>
        <taxon>Eukaryota</taxon>
        <taxon>Fungi</taxon>
        <taxon>Dikarya</taxon>
        <taxon>Ascomycota</taxon>
        <taxon>Pezizomycotina</taxon>
        <taxon>Eurotiomycetes</taxon>
        <taxon>Eurotiomycetidae</taxon>
        <taxon>Eurotiales</taxon>
        <taxon>Aspergillaceae</taxon>
        <taxon>Aspergillus</taxon>
        <taxon>Aspergillus subgen. Circumdati</taxon>
    </lineage>
</organism>
<evidence type="ECO:0000256" key="7">
    <source>
        <dbReference type="SAM" id="MobiDB-lite"/>
    </source>
</evidence>
<dbReference type="SUPFAM" id="SSF51197">
    <property type="entry name" value="Clavaminate synthase-like"/>
    <property type="match status" value="1"/>
</dbReference>
<dbReference type="GO" id="GO:0016706">
    <property type="term" value="F:2-oxoglutarate-dependent dioxygenase activity"/>
    <property type="evidence" value="ECO:0007669"/>
    <property type="project" value="TreeGrafter"/>
</dbReference>
<evidence type="ECO:0000256" key="2">
    <source>
        <dbReference type="ARBA" id="ARBA00005896"/>
    </source>
</evidence>
<keyword evidence="6" id="KW-0408">Iron</keyword>
<evidence type="ECO:0000256" key="3">
    <source>
        <dbReference type="ARBA" id="ARBA00022723"/>
    </source>
</evidence>
<keyword evidence="5" id="KW-0560">Oxidoreductase</keyword>
<dbReference type="PANTHER" id="PTHR30468:SF10">
    <property type="entry name" value="TAUD_TFDA-LIKE DOMAIN-CONTAINING PROTEIN"/>
    <property type="match status" value="1"/>
</dbReference>
<dbReference type="OrthoDB" id="10257314at2759"/>
<evidence type="ECO:0000256" key="6">
    <source>
        <dbReference type="ARBA" id="ARBA00023004"/>
    </source>
</evidence>
<dbReference type="InterPro" id="IPR051323">
    <property type="entry name" value="AtsK-like"/>
</dbReference>
<dbReference type="EMBL" id="ML739179">
    <property type="protein sequence ID" value="KAE8351269.1"/>
    <property type="molecule type" value="Genomic_DNA"/>
</dbReference>
<sequence>MTVTPVAPAPTPAKVHPRIHSSGSLDSYTPTILTPVIGNEFPKGSINIVDDILHAPNAEERIRDLAVMIAERGVVFFRAQDNLTDDLQKTLVRRLGELTTRPVGHDLYIHPLLNSVLEYGESDPQLSAISSLQRKRLYEEGINMGTLAAIWHTDTPFERAPGDFSALRITLLPETGGDTLWASGYELYDRLSKPYRQFVETLTVSYEADGFRDVARKSGVNLYTDARGSPLNVGTELTAEHPVVRTNPITGWKSIFPVGSWTKKINGLRVRESENLLKYFQDTVTLGHDLQVRFKWHDPNDIALWDNRSTFHSATFDFDGLGERRGKRAIGIGEVPYFDPTSRSRREDLGLEDTLPVVHL</sequence>
<feature type="domain" description="TauD/TfdA-like" evidence="8">
    <location>
        <begin position="59"/>
        <end position="329"/>
    </location>
</feature>
<comment type="similarity">
    <text evidence="2">Belongs to the TfdA dioxygenase family.</text>
</comment>
<evidence type="ECO:0000259" key="8">
    <source>
        <dbReference type="Pfam" id="PF02668"/>
    </source>
</evidence>
<dbReference type="AlphaFoldDB" id="A0A5N6Z3I7"/>
<dbReference type="GO" id="GO:0046872">
    <property type="term" value="F:metal ion binding"/>
    <property type="evidence" value="ECO:0007669"/>
    <property type="project" value="UniProtKB-KW"/>
</dbReference>
<dbReference type="Gene3D" id="3.60.130.10">
    <property type="entry name" value="Clavaminate synthase-like"/>
    <property type="match status" value="1"/>
</dbReference>
<proteinExistence type="inferred from homology"/>
<accession>A0A5N6Z3I7</accession>
<evidence type="ECO:0000256" key="5">
    <source>
        <dbReference type="ARBA" id="ARBA00023002"/>
    </source>
</evidence>
<gene>
    <name evidence="9" type="ORF">BDV28DRAFT_162462</name>
</gene>
<protein>
    <submittedName>
        <fullName evidence="9">TfdA family taurine dioxygenase</fullName>
    </submittedName>
</protein>
<evidence type="ECO:0000313" key="9">
    <source>
        <dbReference type="EMBL" id="KAE8351269.1"/>
    </source>
</evidence>
<dbReference type="Proteomes" id="UP000327118">
    <property type="component" value="Unassembled WGS sequence"/>
</dbReference>
<reference evidence="10" key="1">
    <citation type="submission" date="2019-04" db="EMBL/GenBank/DDBJ databases">
        <title>Friends and foes A comparative genomics studyof 23 Aspergillus species from section Flavi.</title>
        <authorList>
            <consortium name="DOE Joint Genome Institute"/>
            <person name="Kjaerbolling I."/>
            <person name="Vesth T."/>
            <person name="Frisvad J.C."/>
            <person name="Nybo J.L."/>
            <person name="Theobald S."/>
            <person name="Kildgaard S."/>
            <person name="Isbrandt T."/>
            <person name="Kuo A."/>
            <person name="Sato A."/>
            <person name="Lyhne E.K."/>
            <person name="Kogle M.E."/>
            <person name="Wiebenga A."/>
            <person name="Kun R.S."/>
            <person name="Lubbers R.J."/>
            <person name="Makela M.R."/>
            <person name="Barry K."/>
            <person name="Chovatia M."/>
            <person name="Clum A."/>
            <person name="Daum C."/>
            <person name="Haridas S."/>
            <person name="He G."/>
            <person name="LaButti K."/>
            <person name="Lipzen A."/>
            <person name="Mondo S."/>
            <person name="Riley R."/>
            <person name="Salamov A."/>
            <person name="Simmons B.A."/>
            <person name="Magnuson J.K."/>
            <person name="Henrissat B."/>
            <person name="Mortensen U.H."/>
            <person name="Larsen T.O."/>
            <person name="Devries R.P."/>
            <person name="Grigoriev I.V."/>
            <person name="Machida M."/>
            <person name="Baker S.E."/>
            <person name="Andersen M.R."/>
        </authorList>
    </citation>
    <scope>NUCLEOTIDE SEQUENCE [LARGE SCALE GENOMIC DNA]</scope>
    <source>
        <strain evidence="10">CBS 553.77</strain>
    </source>
</reference>
<feature type="region of interest" description="Disordered" evidence="7">
    <location>
        <begin position="1"/>
        <end position="21"/>
    </location>
</feature>
<evidence type="ECO:0000313" key="10">
    <source>
        <dbReference type="Proteomes" id="UP000327118"/>
    </source>
</evidence>
<name>A0A5N6Z3I7_9EURO</name>
<evidence type="ECO:0000256" key="4">
    <source>
        <dbReference type="ARBA" id="ARBA00022964"/>
    </source>
</evidence>
<keyword evidence="3" id="KW-0479">Metal-binding</keyword>
<dbReference type="InterPro" id="IPR042098">
    <property type="entry name" value="TauD-like_sf"/>
</dbReference>